<dbReference type="RefSeq" id="XP_041230545.1">
    <property type="nucleotide sequence ID" value="XM_041366314.1"/>
</dbReference>
<evidence type="ECO:0000313" key="1">
    <source>
        <dbReference type="EMBL" id="KAG1904970.1"/>
    </source>
</evidence>
<keyword evidence="2" id="KW-1185">Reference proteome</keyword>
<proteinExistence type="predicted"/>
<organism evidence="1 2">
    <name type="scientific">Suillus fuscotomentosus</name>
    <dbReference type="NCBI Taxonomy" id="1912939"/>
    <lineage>
        <taxon>Eukaryota</taxon>
        <taxon>Fungi</taxon>
        <taxon>Dikarya</taxon>
        <taxon>Basidiomycota</taxon>
        <taxon>Agaricomycotina</taxon>
        <taxon>Agaricomycetes</taxon>
        <taxon>Agaricomycetidae</taxon>
        <taxon>Boletales</taxon>
        <taxon>Suillineae</taxon>
        <taxon>Suillaceae</taxon>
        <taxon>Suillus</taxon>
    </lineage>
</organism>
<protein>
    <submittedName>
        <fullName evidence="1">Uncharacterized protein</fullName>
    </submittedName>
</protein>
<reference evidence="1" key="1">
    <citation type="journal article" date="2020" name="New Phytol.">
        <title>Comparative genomics reveals dynamic genome evolution in host specialist ectomycorrhizal fungi.</title>
        <authorList>
            <person name="Lofgren L.A."/>
            <person name="Nguyen N.H."/>
            <person name="Vilgalys R."/>
            <person name="Ruytinx J."/>
            <person name="Liao H.L."/>
            <person name="Branco S."/>
            <person name="Kuo A."/>
            <person name="LaButti K."/>
            <person name="Lipzen A."/>
            <person name="Andreopoulos W."/>
            <person name="Pangilinan J."/>
            <person name="Riley R."/>
            <person name="Hundley H."/>
            <person name="Na H."/>
            <person name="Barry K."/>
            <person name="Grigoriev I.V."/>
            <person name="Stajich J.E."/>
            <person name="Kennedy P.G."/>
        </authorList>
    </citation>
    <scope>NUCLEOTIDE SEQUENCE</scope>
    <source>
        <strain evidence="1">FC203</strain>
    </source>
</reference>
<sequence>MSHMYPHSPTWDLQNLQLTPVSTDTPFKQGSFTKVPCTTNARYQNFTVNAMGKEMKNHCIGLMPVWEFLKEFLPTSEIPGLLPINFKSSTFDNTVHVKDEVQPYEPFIDTMKYFASTLLFIETFNHPDMKLARSFSFTIKLDISIYADGISHGCDVSTAALIIKLK</sequence>
<comment type="caution">
    <text evidence="1">The sequence shown here is derived from an EMBL/GenBank/DDBJ whole genome shotgun (WGS) entry which is preliminary data.</text>
</comment>
<accession>A0AAD4EF45</accession>
<evidence type="ECO:0000313" key="2">
    <source>
        <dbReference type="Proteomes" id="UP001195769"/>
    </source>
</evidence>
<dbReference type="Proteomes" id="UP001195769">
    <property type="component" value="Unassembled WGS sequence"/>
</dbReference>
<gene>
    <name evidence="1" type="ORF">F5891DRAFT_1183621</name>
</gene>
<dbReference type="AlphaFoldDB" id="A0AAD4EF45"/>
<name>A0AAD4EF45_9AGAM</name>
<dbReference type="EMBL" id="JABBWK010000008">
    <property type="protein sequence ID" value="KAG1904970.1"/>
    <property type="molecule type" value="Genomic_DNA"/>
</dbReference>
<dbReference type="GeneID" id="64660612"/>